<dbReference type="GO" id="GO:0005737">
    <property type="term" value="C:cytoplasm"/>
    <property type="evidence" value="ECO:0007669"/>
    <property type="project" value="TreeGrafter"/>
</dbReference>
<dbReference type="InterPro" id="IPR029033">
    <property type="entry name" value="His_PPase_superfam"/>
</dbReference>
<proteinExistence type="predicted"/>
<dbReference type="Proteomes" id="UP000005387">
    <property type="component" value="Unassembled WGS sequence"/>
</dbReference>
<dbReference type="PANTHER" id="PTHR48100">
    <property type="entry name" value="BROAD-SPECIFICITY PHOSPHATASE YOR283W-RELATED"/>
    <property type="match status" value="1"/>
</dbReference>
<dbReference type="SMART" id="SM00855">
    <property type="entry name" value="PGAM"/>
    <property type="match status" value="1"/>
</dbReference>
<dbReference type="OrthoDB" id="2185101at2"/>
<dbReference type="PANTHER" id="PTHR48100:SF59">
    <property type="entry name" value="ADENOSYLCOBALAMIN_ALPHA-RIBAZOLE PHOSPHATASE"/>
    <property type="match status" value="1"/>
</dbReference>
<accession>E0IA57</accession>
<dbReference type="RefSeq" id="WP_006038538.1">
    <property type="nucleotide sequence ID" value="NZ_AEDD01000006.1"/>
</dbReference>
<dbReference type="AlphaFoldDB" id="E0IA57"/>
<dbReference type="eggNOG" id="COG0406">
    <property type="taxonomic scope" value="Bacteria"/>
</dbReference>
<dbReference type="EMBL" id="AEDD01000006">
    <property type="protein sequence ID" value="EFM10634.1"/>
    <property type="molecule type" value="Genomic_DNA"/>
</dbReference>
<dbReference type="InterPro" id="IPR013078">
    <property type="entry name" value="His_Pase_superF_clade-1"/>
</dbReference>
<dbReference type="SUPFAM" id="SSF53254">
    <property type="entry name" value="Phosphoglycerate mutase-like"/>
    <property type="match status" value="1"/>
</dbReference>
<dbReference type="Gene3D" id="3.40.50.1240">
    <property type="entry name" value="Phosphoglycerate mutase-like"/>
    <property type="match status" value="1"/>
</dbReference>
<gene>
    <name evidence="1" type="ORF">PaecuDRAFT_2546</name>
</gene>
<protein>
    <submittedName>
        <fullName evidence="1">Phosphoglycerate mutase</fullName>
    </submittedName>
</protein>
<dbReference type="STRING" id="717606.PaecuDRAFT_2546"/>
<reference evidence="1 2" key="1">
    <citation type="submission" date="2010-07" db="EMBL/GenBank/DDBJ databases">
        <title>The draft genome of Paenibacillus curdlanolyticus YK9.</title>
        <authorList>
            <consortium name="US DOE Joint Genome Institute (JGI-PGF)"/>
            <person name="Lucas S."/>
            <person name="Copeland A."/>
            <person name="Lapidus A."/>
            <person name="Cheng J.-F."/>
            <person name="Bruce D."/>
            <person name="Goodwin L."/>
            <person name="Pitluck S."/>
            <person name="Land M.L."/>
            <person name="Hauser L."/>
            <person name="Chang Y.-J."/>
            <person name="Jeffries C."/>
            <person name="Anderson I.J."/>
            <person name="Johnson E."/>
            <person name="Loganathan U."/>
            <person name="Mulhopadhyay B."/>
            <person name="Kyrpides N."/>
            <person name="Woyke T.J."/>
        </authorList>
    </citation>
    <scope>NUCLEOTIDE SEQUENCE [LARGE SCALE GENOMIC DNA]</scope>
    <source>
        <strain evidence="1 2">YK9</strain>
    </source>
</reference>
<evidence type="ECO:0000313" key="1">
    <source>
        <dbReference type="EMBL" id="EFM10634.1"/>
    </source>
</evidence>
<dbReference type="InterPro" id="IPR050275">
    <property type="entry name" value="PGM_Phosphatase"/>
</dbReference>
<dbReference type="CDD" id="cd07067">
    <property type="entry name" value="HP_PGM_like"/>
    <property type="match status" value="1"/>
</dbReference>
<organism evidence="1 2">
    <name type="scientific">Paenibacillus curdlanolyticus YK9</name>
    <dbReference type="NCBI Taxonomy" id="717606"/>
    <lineage>
        <taxon>Bacteria</taxon>
        <taxon>Bacillati</taxon>
        <taxon>Bacillota</taxon>
        <taxon>Bacilli</taxon>
        <taxon>Bacillales</taxon>
        <taxon>Paenibacillaceae</taxon>
        <taxon>Paenibacillus</taxon>
    </lineage>
</organism>
<evidence type="ECO:0000313" key="2">
    <source>
        <dbReference type="Proteomes" id="UP000005387"/>
    </source>
</evidence>
<dbReference type="Pfam" id="PF00300">
    <property type="entry name" value="His_Phos_1"/>
    <property type="match status" value="1"/>
</dbReference>
<name>E0IA57_9BACL</name>
<dbReference type="GO" id="GO:0016791">
    <property type="term" value="F:phosphatase activity"/>
    <property type="evidence" value="ECO:0007669"/>
    <property type="project" value="TreeGrafter"/>
</dbReference>
<keyword evidence="2" id="KW-1185">Reference proteome</keyword>
<sequence>MRTTIYLVRHAHSTYSADERNRPLSERGQQDAQRVTALLQHENINVLLASPYKRAIQTIEGLADLLGIEITTVEDFKERKLAENPVDNFDTAIARVWEDYSFSWEGGESNFAAQRRGMQALNEVLQQYEGQSIAIGTHGNMMALIMNRLDVRYDFLFWKKMDIPDIYKLTFTDLKLTDVTRIWSRE</sequence>